<dbReference type="AlphaFoldDB" id="A0A6A7BGY3"/>
<keyword evidence="2" id="KW-1133">Transmembrane helix</keyword>
<keyword evidence="2" id="KW-0472">Membrane</keyword>
<evidence type="ECO:0000256" key="1">
    <source>
        <dbReference type="SAM" id="MobiDB-lite"/>
    </source>
</evidence>
<organism evidence="3 4">
    <name type="scientific">Plenodomus tracheiphilus IPT5</name>
    <dbReference type="NCBI Taxonomy" id="1408161"/>
    <lineage>
        <taxon>Eukaryota</taxon>
        <taxon>Fungi</taxon>
        <taxon>Dikarya</taxon>
        <taxon>Ascomycota</taxon>
        <taxon>Pezizomycotina</taxon>
        <taxon>Dothideomycetes</taxon>
        <taxon>Pleosporomycetidae</taxon>
        <taxon>Pleosporales</taxon>
        <taxon>Pleosporineae</taxon>
        <taxon>Leptosphaeriaceae</taxon>
        <taxon>Plenodomus</taxon>
    </lineage>
</organism>
<feature type="compositionally biased region" description="Low complexity" evidence="1">
    <location>
        <begin position="28"/>
        <end position="38"/>
    </location>
</feature>
<feature type="region of interest" description="Disordered" evidence="1">
    <location>
        <begin position="270"/>
        <end position="352"/>
    </location>
</feature>
<keyword evidence="2" id="KW-0812">Transmembrane</keyword>
<gene>
    <name evidence="3" type="ORF">T440DRAFT_313649</name>
</gene>
<sequence length="352" mass="38000">MQHHRLRITTDHPTTIHELIAIAMLSSTSSSSSSSSDSNNAFLPPPYRKPSPLNEKYSPPPTPSPLQARNPFERPHPRLNIPHTRPQHASSYPRRSRTKTLGRLAILVIIIVCAGSAVNSWGCSTPSCISRDALLDKARKIGHDGGAYVGGGAVLGKFHWAGDHHANGEAGGNGNGQGRLSEKEREKLMMNDSAGQAGMGEHERDQKAEQWFVETNEGQGVDGDPEIIVAEERHENQATPLTTEAQDGDAAKEVLFAEQSDMAVQLEIASAPESTQETPASADLQSMDDAQDAQDEAFAKSLLVETKVSEPDAKPEPEPEPEPEHTHVGDADPGFKEAMMEGHTLGSMAMDF</sequence>
<proteinExistence type="predicted"/>
<keyword evidence="4" id="KW-1185">Reference proteome</keyword>
<dbReference type="Proteomes" id="UP000799423">
    <property type="component" value="Unassembled WGS sequence"/>
</dbReference>
<dbReference type="EMBL" id="MU006295">
    <property type="protein sequence ID" value="KAF2853649.1"/>
    <property type="molecule type" value="Genomic_DNA"/>
</dbReference>
<evidence type="ECO:0000256" key="2">
    <source>
        <dbReference type="SAM" id="Phobius"/>
    </source>
</evidence>
<evidence type="ECO:0000313" key="4">
    <source>
        <dbReference type="Proteomes" id="UP000799423"/>
    </source>
</evidence>
<protein>
    <submittedName>
        <fullName evidence="3">Uncharacterized protein</fullName>
    </submittedName>
</protein>
<feature type="compositionally biased region" description="Basic and acidic residues" evidence="1">
    <location>
        <begin position="307"/>
        <end position="340"/>
    </location>
</feature>
<accession>A0A6A7BGY3</accession>
<reference evidence="3" key="1">
    <citation type="submission" date="2020-01" db="EMBL/GenBank/DDBJ databases">
        <authorList>
            <consortium name="DOE Joint Genome Institute"/>
            <person name="Haridas S."/>
            <person name="Albert R."/>
            <person name="Binder M."/>
            <person name="Bloem J."/>
            <person name="Labutti K."/>
            <person name="Salamov A."/>
            <person name="Andreopoulos B."/>
            <person name="Baker S.E."/>
            <person name="Barry K."/>
            <person name="Bills G."/>
            <person name="Bluhm B.H."/>
            <person name="Cannon C."/>
            <person name="Castanera R."/>
            <person name="Culley D.E."/>
            <person name="Daum C."/>
            <person name="Ezra D."/>
            <person name="Gonzalez J.B."/>
            <person name="Henrissat B."/>
            <person name="Kuo A."/>
            <person name="Liang C."/>
            <person name="Lipzen A."/>
            <person name="Lutzoni F."/>
            <person name="Magnuson J."/>
            <person name="Mondo S."/>
            <person name="Nolan M."/>
            <person name="Ohm R."/>
            <person name="Pangilinan J."/>
            <person name="Park H.-J."/>
            <person name="Ramirez L."/>
            <person name="Alfaro M."/>
            <person name="Sun H."/>
            <person name="Tritt A."/>
            <person name="Yoshinaga Y."/>
            <person name="Zwiers L.-H."/>
            <person name="Turgeon B.G."/>
            <person name="Goodwin S.B."/>
            <person name="Spatafora J.W."/>
            <person name="Crous P.W."/>
            <person name="Grigoriev I.V."/>
        </authorList>
    </citation>
    <scope>NUCLEOTIDE SEQUENCE</scope>
    <source>
        <strain evidence="3">IPT5</strain>
    </source>
</reference>
<feature type="transmembrane region" description="Helical" evidence="2">
    <location>
        <begin position="104"/>
        <end position="122"/>
    </location>
</feature>
<name>A0A6A7BGY3_9PLEO</name>
<evidence type="ECO:0000313" key="3">
    <source>
        <dbReference type="EMBL" id="KAF2853649.1"/>
    </source>
</evidence>
<feature type="region of interest" description="Disordered" evidence="1">
    <location>
        <begin position="28"/>
        <end position="96"/>
    </location>
</feature>
<dbReference type="OrthoDB" id="10641391at2759"/>